<dbReference type="RefSeq" id="WP_026656846.1">
    <property type="nucleotide sequence ID" value="NC_022538.1"/>
</dbReference>
<dbReference type="KEGG" id="apal:BN85403930"/>
<dbReference type="PROSITE" id="PS51257">
    <property type="entry name" value="PROKAR_LIPOPROTEIN"/>
    <property type="match status" value="1"/>
</dbReference>
<reference evidence="4 5" key="1">
    <citation type="journal article" date="2013" name="J. Mol. Microbiol. Biotechnol.">
        <title>Analysis of the Complete Genomes of Acholeplasma brassicae , A. palmae and A. laidlawii and Their Comparison to the Obligate Parasites from ' Candidatus Phytoplasma'.</title>
        <authorList>
            <person name="Kube M."/>
            <person name="Siewert C."/>
            <person name="Migdoll A.M."/>
            <person name="Duduk B."/>
            <person name="Holz S."/>
            <person name="Rabus R."/>
            <person name="Seemuller E."/>
            <person name="Mitrovic J."/>
            <person name="Muller I."/>
            <person name="Buttner C."/>
            <person name="Reinhardt R."/>
        </authorList>
    </citation>
    <scope>NUCLEOTIDE SEQUENCE [LARGE SCALE GENOMIC DNA]</scope>
    <source>
        <strain evidence="4 5">J233</strain>
    </source>
</reference>
<dbReference type="Gene3D" id="3.40.190.10">
    <property type="entry name" value="Periplasmic binding protein-like II"/>
    <property type="match status" value="2"/>
</dbReference>
<sequence length="266" mass="29378">MKKILTLIFALASILTLSACSNTNMFMFTLDETFDGYVTMVTSADYPPYENLVKKDNGYTVEGVDIEIAKEIARALKKNLRVIHKKFDFLISDVMTGKADFALAGITPTSARLEQVDFSNSYFTEQNTQVVIVKKEDKEKYTTIDDINKSSISVGAQAGSLQQTIANTSAKNAIKSINSDLNVLLNDLKSGRIQALFTENATADTHINGEFPDFVKAFYVESDFTGNAVAVKKGYDKLDVINSVIKGLKESGKIDQWLKQYSGIES</sequence>
<feature type="domain" description="Solute-binding protein family 3/N-terminal" evidence="3">
    <location>
        <begin position="37"/>
        <end position="265"/>
    </location>
</feature>
<dbReference type="Pfam" id="PF00497">
    <property type="entry name" value="SBP_bac_3"/>
    <property type="match status" value="1"/>
</dbReference>
<dbReference type="PANTHER" id="PTHR35936">
    <property type="entry name" value="MEMBRANE-BOUND LYTIC MUREIN TRANSGLYCOSYLASE F"/>
    <property type="match status" value="1"/>
</dbReference>
<dbReference type="PANTHER" id="PTHR35936:SF17">
    <property type="entry name" value="ARGININE-BINDING EXTRACELLULAR PROTEIN ARTP"/>
    <property type="match status" value="1"/>
</dbReference>
<evidence type="ECO:0000259" key="3">
    <source>
        <dbReference type="SMART" id="SM00062"/>
    </source>
</evidence>
<feature type="signal peptide" evidence="2">
    <location>
        <begin position="1"/>
        <end position="19"/>
    </location>
</feature>
<dbReference type="OrthoDB" id="9774451at2"/>
<dbReference type="HOGENOM" id="CLU_019602_18_2_14"/>
<gene>
    <name evidence="4" type="ORF">BN85403930</name>
</gene>
<dbReference type="AlphaFoldDB" id="U4KP40"/>
<dbReference type="Proteomes" id="UP000032740">
    <property type="component" value="Chromosome"/>
</dbReference>
<organism evidence="4 5">
    <name type="scientific">Alteracholeplasma palmae (strain ATCC 49389 / J233)</name>
    <name type="common">Acholeplasma palmae</name>
    <dbReference type="NCBI Taxonomy" id="1318466"/>
    <lineage>
        <taxon>Bacteria</taxon>
        <taxon>Bacillati</taxon>
        <taxon>Mycoplasmatota</taxon>
        <taxon>Mollicutes</taxon>
        <taxon>Acholeplasmatales</taxon>
        <taxon>Acholeplasmataceae</taxon>
        <taxon>Acholeplasma</taxon>
    </lineage>
</organism>
<protein>
    <submittedName>
        <fullName evidence="4">Amino acid ABC transporter, amino acid-binding protein</fullName>
    </submittedName>
</protein>
<proteinExistence type="predicted"/>
<feature type="chain" id="PRO_5004650931" evidence="2">
    <location>
        <begin position="20"/>
        <end position="266"/>
    </location>
</feature>
<evidence type="ECO:0000256" key="1">
    <source>
        <dbReference type="ARBA" id="ARBA00022729"/>
    </source>
</evidence>
<name>U4KP40_ALTPJ</name>
<dbReference type="InterPro" id="IPR001638">
    <property type="entry name" value="Solute-binding_3/MltF_N"/>
</dbReference>
<dbReference type="SMART" id="SM00062">
    <property type="entry name" value="PBPb"/>
    <property type="match status" value="1"/>
</dbReference>
<keyword evidence="5" id="KW-1185">Reference proteome</keyword>
<dbReference type="EMBL" id="FO681347">
    <property type="protein sequence ID" value="CCV63970.1"/>
    <property type="molecule type" value="Genomic_DNA"/>
</dbReference>
<dbReference type="STRING" id="1318466.BN85403930"/>
<evidence type="ECO:0000313" key="5">
    <source>
        <dbReference type="Proteomes" id="UP000032740"/>
    </source>
</evidence>
<accession>U4KP40</accession>
<evidence type="ECO:0000313" key="4">
    <source>
        <dbReference type="EMBL" id="CCV63970.1"/>
    </source>
</evidence>
<dbReference type="SUPFAM" id="SSF53850">
    <property type="entry name" value="Periplasmic binding protein-like II"/>
    <property type="match status" value="1"/>
</dbReference>
<keyword evidence="1 2" id="KW-0732">Signal</keyword>
<evidence type="ECO:0000256" key="2">
    <source>
        <dbReference type="SAM" id="SignalP"/>
    </source>
</evidence>